<comment type="caution">
    <text evidence="2">The sequence shown here is derived from an EMBL/GenBank/DDBJ whole genome shotgun (WGS) entry which is preliminary data.</text>
</comment>
<sequence length="424" mass="45981">MSLEIEALNFYFGYSPGIQLRFETSARCPSNAENVRQLIKRLHFLRVNARESSEYSRTDIMPVPETDFQEAWDHEVLAEWWRGSSLLWNEGSLSDTVDFSTLGHLQGSELLVENLLEVGPFDSMPSGSEATVTRSAVGMGNVTTNVIRVGADSSKRGAQVNAKFQTKVETKIEMKISESPKAVARAADLNQQAEPSLEPEELNSKSTNGDGPTDTIKDVAQGSDIGGSESAADGGTASSKSACVKPLSPLEQAKKDFPCPEDYPADTEYRAKLKRAVDDYTSSLKSVDDSLQRMINAHSVKPVCAFSANSLEIRLILNKLLVAIHRAILTYICSENMIHSVTGAADQTEAAKSLDMGLDSVEAVLAMLGPNPAAKAAATILKAGRVIYDSKESKAAVKQQRTSESAAIRPLQLANSYWRLSVFA</sequence>
<proteinExistence type="predicted"/>
<dbReference type="Proteomes" id="UP001375240">
    <property type="component" value="Unassembled WGS sequence"/>
</dbReference>
<evidence type="ECO:0000256" key="1">
    <source>
        <dbReference type="SAM" id="MobiDB-lite"/>
    </source>
</evidence>
<gene>
    <name evidence="2" type="ORF">TWF696_001079</name>
</gene>
<dbReference type="EMBL" id="JAVHNQ010000001">
    <property type="protein sequence ID" value="KAK6359955.1"/>
    <property type="molecule type" value="Genomic_DNA"/>
</dbReference>
<name>A0AAV9VD97_9PEZI</name>
<protein>
    <submittedName>
        <fullName evidence="2">Uncharacterized protein</fullName>
    </submittedName>
</protein>
<accession>A0AAV9VD97</accession>
<feature type="region of interest" description="Disordered" evidence="1">
    <location>
        <begin position="183"/>
        <end position="242"/>
    </location>
</feature>
<dbReference type="AlphaFoldDB" id="A0AAV9VD97"/>
<keyword evidence="3" id="KW-1185">Reference proteome</keyword>
<reference evidence="2 3" key="1">
    <citation type="submission" date="2019-10" db="EMBL/GenBank/DDBJ databases">
        <authorList>
            <person name="Palmer J.M."/>
        </authorList>
    </citation>
    <scope>NUCLEOTIDE SEQUENCE [LARGE SCALE GENOMIC DNA]</scope>
    <source>
        <strain evidence="2 3">TWF696</strain>
    </source>
</reference>
<organism evidence="2 3">
    <name type="scientific">Orbilia brochopaga</name>
    <dbReference type="NCBI Taxonomy" id="3140254"/>
    <lineage>
        <taxon>Eukaryota</taxon>
        <taxon>Fungi</taxon>
        <taxon>Dikarya</taxon>
        <taxon>Ascomycota</taxon>
        <taxon>Pezizomycotina</taxon>
        <taxon>Orbiliomycetes</taxon>
        <taxon>Orbiliales</taxon>
        <taxon>Orbiliaceae</taxon>
        <taxon>Orbilia</taxon>
    </lineage>
</organism>
<evidence type="ECO:0000313" key="3">
    <source>
        <dbReference type="Proteomes" id="UP001375240"/>
    </source>
</evidence>
<evidence type="ECO:0000313" key="2">
    <source>
        <dbReference type="EMBL" id="KAK6359955.1"/>
    </source>
</evidence>